<reference evidence="7" key="2">
    <citation type="submission" date="2021-03" db="UniProtKB">
        <authorList>
            <consortium name="Ensembl"/>
        </authorList>
    </citation>
    <scope>IDENTIFICATION</scope>
</reference>
<name>A0A803KG16_XENTR</name>
<feature type="transmembrane region" description="Helical" evidence="6">
    <location>
        <begin position="60"/>
        <end position="83"/>
    </location>
</feature>
<keyword evidence="4 6" id="KW-0472">Membrane</keyword>
<proteinExistence type="predicted"/>
<reference evidence="7" key="1">
    <citation type="journal article" date="2010" name="Science">
        <title>The genome of the Western clawed frog Xenopus tropicalis.</title>
        <authorList>
            <person name="Hellsten U."/>
            <person name="Harland R.M."/>
            <person name="Gilchrist M.J."/>
            <person name="Hendrix D."/>
            <person name="Jurka J."/>
            <person name="Kapitonov V."/>
            <person name="Ovcharenko I."/>
            <person name="Putnam N.H."/>
            <person name="Shu S."/>
            <person name="Taher L."/>
            <person name="Blitz I.L."/>
            <person name="Blumberg B."/>
            <person name="Dichmann D.S."/>
            <person name="Dubchak I."/>
            <person name="Amaya E."/>
            <person name="Detter J.C."/>
            <person name="Fletcher R."/>
            <person name="Gerhard D.S."/>
            <person name="Goodstein D."/>
            <person name="Graves T."/>
            <person name="Grigoriev I.V."/>
            <person name="Grimwood J."/>
            <person name="Kawashima T."/>
            <person name="Lindquist E."/>
            <person name="Lucas S.M."/>
            <person name="Mead P.E."/>
            <person name="Mitros T."/>
            <person name="Ogino H."/>
            <person name="Ohta Y."/>
            <person name="Poliakov A.V."/>
            <person name="Pollet N."/>
            <person name="Robert J."/>
            <person name="Salamov A."/>
            <person name="Sater A.K."/>
            <person name="Schmutz J."/>
            <person name="Terry A."/>
            <person name="Vize P.D."/>
            <person name="Warren W.C."/>
            <person name="Wells D."/>
            <person name="Wills A."/>
            <person name="Wilson R.K."/>
            <person name="Zimmerman L.B."/>
            <person name="Zorn A.M."/>
            <person name="Grainger R."/>
            <person name="Grammer T."/>
            <person name="Khokha M.K."/>
            <person name="Richardson P.M."/>
            <person name="Rokhsar D.S."/>
        </authorList>
    </citation>
    <scope>NUCLEOTIDE SEQUENCE [LARGE SCALE GENOMIC DNA]</scope>
    <source>
        <strain evidence="7">Nigerian</strain>
    </source>
</reference>
<evidence type="ECO:0000256" key="4">
    <source>
        <dbReference type="ARBA" id="ARBA00023136"/>
    </source>
</evidence>
<dbReference type="PANTHER" id="PTHR34104:SF3">
    <property type="entry name" value="TRANSMEMBRANE PROTEIN 254"/>
    <property type="match status" value="1"/>
</dbReference>
<evidence type="ECO:0000256" key="2">
    <source>
        <dbReference type="ARBA" id="ARBA00022692"/>
    </source>
</evidence>
<dbReference type="Bgee" id="ENSXETG00000026178">
    <property type="expression patterns" value="Expressed in testis and 13 other cell types or tissues"/>
</dbReference>
<dbReference type="InterPro" id="IPR028110">
    <property type="entry name" value="TMEM254"/>
</dbReference>
<gene>
    <name evidence="7" type="primary">tmem254</name>
</gene>
<dbReference type="Xenbase" id="XB-GENE-979398">
    <property type="gene designation" value="tmem254"/>
</dbReference>
<accession>A0A803KG16</accession>
<dbReference type="AlphaFoldDB" id="A0A803KG16"/>
<evidence type="ECO:0000256" key="3">
    <source>
        <dbReference type="ARBA" id="ARBA00022989"/>
    </source>
</evidence>
<dbReference type="GeneTree" id="ENSGT00390000016042"/>
<keyword evidence="2 6" id="KW-0812">Transmembrane</keyword>
<sequence>MVQQGEGGDKLQTQLITRRSSKCTVQKVQWTVFWPATVPYKILGPLGSFAAYMVKNHPTLLYYGFWGAWIVHLLEAVYSAWLCRSKGITETSVQALWVVQTFFFGISSLSLLLAYNPGLTKKMR</sequence>
<evidence type="ECO:0000256" key="6">
    <source>
        <dbReference type="SAM" id="Phobius"/>
    </source>
</evidence>
<comment type="subcellular location">
    <subcellularLocation>
        <location evidence="1">Membrane</location>
        <topology evidence="1">Multi-pass membrane protein</topology>
    </subcellularLocation>
</comment>
<organism evidence="7">
    <name type="scientific">Xenopus tropicalis</name>
    <name type="common">Western clawed frog</name>
    <name type="synonym">Silurana tropicalis</name>
    <dbReference type="NCBI Taxonomy" id="8364"/>
    <lineage>
        <taxon>Eukaryota</taxon>
        <taxon>Metazoa</taxon>
        <taxon>Chordata</taxon>
        <taxon>Craniata</taxon>
        <taxon>Vertebrata</taxon>
        <taxon>Euteleostomi</taxon>
        <taxon>Amphibia</taxon>
        <taxon>Batrachia</taxon>
        <taxon>Anura</taxon>
        <taxon>Pipoidea</taxon>
        <taxon>Pipidae</taxon>
        <taxon>Xenopodinae</taxon>
        <taxon>Xenopus</taxon>
        <taxon>Silurana</taxon>
    </lineage>
</organism>
<protein>
    <recommendedName>
        <fullName evidence="5">Transmembrane protein 254</fullName>
    </recommendedName>
</protein>
<feature type="transmembrane region" description="Helical" evidence="6">
    <location>
        <begin position="95"/>
        <end position="115"/>
    </location>
</feature>
<dbReference type="Ensembl" id="ENSXETT00000108232">
    <property type="protein sequence ID" value="ENSXETP00000119359"/>
    <property type="gene ID" value="ENSXETG00000026178"/>
</dbReference>
<evidence type="ECO:0000256" key="5">
    <source>
        <dbReference type="ARBA" id="ARBA00034834"/>
    </source>
</evidence>
<dbReference type="Pfam" id="PF14934">
    <property type="entry name" value="TMEM254"/>
    <property type="match status" value="1"/>
</dbReference>
<dbReference type="GO" id="GO:0016020">
    <property type="term" value="C:membrane"/>
    <property type="evidence" value="ECO:0007669"/>
    <property type="project" value="UniProtKB-SubCell"/>
</dbReference>
<evidence type="ECO:0000256" key="1">
    <source>
        <dbReference type="ARBA" id="ARBA00004141"/>
    </source>
</evidence>
<evidence type="ECO:0000313" key="7">
    <source>
        <dbReference type="Ensembl" id="ENSXETP00000119359"/>
    </source>
</evidence>
<dbReference type="PANTHER" id="PTHR34104">
    <property type="entry name" value="TRANSMEMBRANE PROTEIN 254"/>
    <property type="match status" value="1"/>
</dbReference>
<keyword evidence="3 6" id="KW-1133">Transmembrane helix</keyword>